<dbReference type="GO" id="GO:0016705">
    <property type="term" value="F:oxidoreductase activity, acting on paired donors, with incorporation or reduction of molecular oxygen"/>
    <property type="evidence" value="ECO:0007669"/>
    <property type="project" value="InterPro"/>
</dbReference>
<dbReference type="InterPro" id="IPR017972">
    <property type="entry name" value="Cyt_P450_CS"/>
</dbReference>
<keyword evidence="5 8" id="KW-0560">Oxidoreductase</keyword>
<keyword evidence="3 8" id="KW-0349">Heme</keyword>
<dbReference type="Proteomes" id="UP000432464">
    <property type="component" value="Unassembled WGS sequence"/>
</dbReference>
<dbReference type="PANTHER" id="PTHR46696">
    <property type="entry name" value="P450, PUTATIVE (EUROFUNG)-RELATED"/>
    <property type="match status" value="1"/>
</dbReference>
<dbReference type="GO" id="GO:0005506">
    <property type="term" value="F:iron ion binding"/>
    <property type="evidence" value="ECO:0007669"/>
    <property type="project" value="InterPro"/>
</dbReference>
<dbReference type="Pfam" id="PF00067">
    <property type="entry name" value="p450"/>
    <property type="match status" value="1"/>
</dbReference>
<evidence type="ECO:0000313" key="9">
    <source>
        <dbReference type="EMBL" id="MTE16273.1"/>
    </source>
</evidence>
<comment type="similarity">
    <text evidence="2 8">Belongs to the cytochrome P450 family.</text>
</comment>
<dbReference type="GO" id="GO:0004497">
    <property type="term" value="F:monooxygenase activity"/>
    <property type="evidence" value="ECO:0007669"/>
    <property type="project" value="UniProtKB-KW"/>
</dbReference>
<keyword evidence="4 8" id="KW-0479">Metal-binding</keyword>
<reference evidence="9 10" key="1">
    <citation type="submission" date="2019-11" db="EMBL/GenBank/DDBJ databases">
        <title>Nocardia sp. nov. CT2-14 isolated from soil.</title>
        <authorList>
            <person name="Kanchanasin P."/>
            <person name="Tanasupawat S."/>
            <person name="Yuki M."/>
            <person name="Kudo T."/>
        </authorList>
    </citation>
    <scope>NUCLEOTIDE SEQUENCE [LARGE SCALE GENOMIC DNA]</scope>
    <source>
        <strain evidence="9 10">CT2-14</strain>
    </source>
</reference>
<organism evidence="9 10">
    <name type="scientific">Nocardia aurantiaca</name>
    <dbReference type="NCBI Taxonomy" id="2675850"/>
    <lineage>
        <taxon>Bacteria</taxon>
        <taxon>Bacillati</taxon>
        <taxon>Actinomycetota</taxon>
        <taxon>Actinomycetes</taxon>
        <taxon>Mycobacteriales</taxon>
        <taxon>Nocardiaceae</taxon>
        <taxon>Nocardia</taxon>
    </lineage>
</organism>
<dbReference type="PANTHER" id="PTHR46696:SF1">
    <property type="entry name" value="CYTOCHROME P450 YJIB-RELATED"/>
    <property type="match status" value="1"/>
</dbReference>
<evidence type="ECO:0000256" key="6">
    <source>
        <dbReference type="ARBA" id="ARBA00023004"/>
    </source>
</evidence>
<evidence type="ECO:0000256" key="2">
    <source>
        <dbReference type="ARBA" id="ARBA00010617"/>
    </source>
</evidence>
<keyword evidence="10" id="KW-1185">Reference proteome</keyword>
<dbReference type="PROSITE" id="PS00086">
    <property type="entry name" value="CYTOCHROME_P450"/>
    <property type="match status" value="1"/>
</dbReference>
<dbReference type="SUPFAM" id="SSF48264">
    <property type="entry name" value="Cytochrome P450"/>
    <property type="match status" value="1"/>
</dbReference>
<dbReference type="PRINTS" id="PR00359">
    <property type="entry name" value="BP450"/>
</dbReference>
<sequence>MSRRAAIVASARVPPDVGFPGPCRNSAPFISEDHGNGETMSTETVNFDEAHFRDPHQFYRQVHQRGPMHRFITPAGVRGWLITGEPLARAVLTDPRIGKGRDTMLGVSAADASDIGLKQRLLRYGTEWVVTHMLGADPPEHGRLRCAVANHFSPPAVTALTPRIEELTNEFLDAMDPAAPVDLVPALACPLPVAVICHITGISREHQHRIEWSSAVLSDVTVADARELRRASIDFARTILPHFAARRVRPRDDLITSLARQMATGDVNLKEALSTVALLLIAGHETTSNLILGTILALLRDPDELDRVRRDSTRIAAVIDETLRTEPPLPVATLRQAHTDLELADQQIKRGELLMVSLLAANHDPETVDDPYTFDADRVSRHMSFGVGIHHCLGARLARVEAMTAVTGILRRYPHIRLAVPSESLRWRRSIFFRRLESLPVSLTREPVRIA</sequence>
<evidence type="ECO:0000256" key="8">
    <source>
        <dbReference type="RuleBase" id="RU000461"/>
    </source>
</evidence>
<proteinExistence type="inferred from homology"/>
<protein>
    <submittedName>
        <fullName evidence="9">Cytochrome P450</fullName>
    </submittedName>
</protein>
<dbReference type="Gene3D" id="1.10.630.10">
    <property type="entry name" value="Cytochrome P450"/>
    <property type="match status" value="1"/>
</dbReference>
<dbReference type="EMBL" id="WMBB01000013">
    <property type="protein sequence ID" value="MTE16273.1"/>
    <property type="molecule type" value="Genomic_DNA"/>
</dbReference>
<evidence type="ECO:0000313" key="10">
    <source>
        <dbReference type="Proteomes" id="UP000432464"/>
    </source>
</evidence>
<accession>A0A6I3KZX1</accession>
<dbReference type="InterPro" id="IPR036396">
    <property type="entry name" value="Cyt_P450_sf"/>
</dbReference>
<comment type="cofactor">
    <cofactor evidence="1">
        <name>heme</name>
        <dbReference type="ChEBI" id="CHEBI:30413"/>
    </cofactor>
</comment>
<dbReference type="PRINTS" id="PR00385">
    <property type="entry name" value="P450"/>
</dbReference>
<evidence type="ECO:0000256" key="3">
    <source>
        <dbReference type="ARBA" id="ARBA00022617"/>
    </source>
</evidence>
<evidence type="ECO:0000256" key="5">
    <source>
        <dbReference type="ARBA" id="ARBA00023002"/>
    </source>
</evidence>
<gene>
    <name evidence="9" type="ORF">GLP40_26325</name>
</gene>
<keyword evidence="7 8" id="KW-0503">Monooxygenase</keyword>
<evidence type="ECO:0000256" key="1">
    <source>
        <dbReference type="ARBA" id="ARBA00001971"/>
    </source>
</evidence>
<dbReference type="GO" id="GO:0020037">
    <property type="term" value="F:heme binding"/>
    <property type="evidence" value="ECO:0007669"/>
    <property type="project" value="InterPro"/>
</dbReference>
<keyword evidence="6 8" id="KW-0408">Iron</keyword>
<dbReference type="AlphaFoldDB" id="A0A6I3KZX1"/>
<evidence type="ECO:0000256" key="7">
    <source>
        <dbReference type="ARBA" id="ARBA00023033"/>
    </source>
</evidence>
<comment type="caution">
    <text evidence="9">The sequence shown here is derived from an EMBL/GenBank/DDBJ whole genome shotgun (WGS) entry which is preliminary data.</text>
</comment>
<dbReference type="InterPro" id="IPR001128">
    <property type="entry name" value="Cyt_P450"/>
</dbReference>
<name>A0A6I3KZX1_9NOCA</name>
<dbReference type="RefSeq" id="WP_154790683.1">
    <property type="nucleotide sequence ID" value="NZ_WMBB01000013.1"/>
</dbReference>
<dbReference type="FunFam" id="1.10.630.10:FF:000018">
    <property type="entry name" value="Cytochrome P450 monooxygenase"/>
    <property type="match status" value="1"/>
</dbReference>
<evidence type="ECO:0000256" key="4">
    <source>
        <dbReference type="ARBA" id="ARBA00022723"/>
    </source>
</evidence>
<dbReference type="InterPro" id="IPR002397">
    <property type="entry name" value="Cyt_P450_B"/>
</dbReference>